<proteinExistence type="predicted"/>
<evidence type="ECO:0000313" key="1">
    <source>
        <dbReference type="EMBL" id="OWY91247.1"/>
    </source>
</evidence>
<dbReference type="AlphaFoldDB" id="A0A225UDD7"/>
<accession>A0A225UDD7</accession>
<sequence>MGLLELHRHTQIVPLRSNMTRWSSTLTMLERYTRIKYATKRVNADYDLTPKPAMYRRIIALFETVCKNLREESLTMTSVRVLFDKMAEMYPVTAAYLSPDANIAHSPVFESAVVNEYMLRNKF</sequence>
<dbReference type="Proteomes" id="UP000198211">
    <property type="component" value="Unassembled WGS sequence"/>
</dbReference>
<gene>
    <name evidence="1" type="ORF">PHMEG_00040256</name>
</gene>
<dbReference type="EMBL" id="NBNE01020710">
    <property type="protein sequence ID" value="OWY91247.1"/>
    <property type="molecule type" value="Genomic_DNA"/>
</dbReference>
<dbReference type="PANTHER" id="PTHR40866">
    <property type="entry name" value="BED-TYPE DOMAIN-CONTAINING PROTEIN"/>
    <property type="match status" value="1"/>
</dbReference>
<comment type="caution">
    <text evidence="1">The sequence shown here is derived from an EMBL/GenBank/DDBJ whole genome shotgun (WGS) entry which is preliminary data.</text>
</comment>
<reference evidence="2" key="1">
    <citation type="submission" date="2017-03" db="EMBL/GenBank/DDBJ databases">
        <title>Phytopthora megakarya and P. palmivora, two closely related causual agents of cacao black pod achieved similar genome size and gene model numbers by different mechanisms.</title>
        <authorList>
            <person name="Ali S."/>
            <person name="Shao J."/>
            <person name="Larry D.J."/>
            <person name="Kronmiller B."/>
            <person name="Shen D."/>
            <person name="Strem M.D."/>
            <person name="Melnick R.L."/>
            <person name="Guiltinan M.J."/>
            <person name="Tyler B.M."/>
            <person name="Meinhardt L.W."/>
            <person name="Bailey B.A."/>
        </authorList>
    </citation>
    <scope>NUCLEOTIDE SEQUENCE [LARGE SCALE GENOMIC DNA]</scope>
    <source>
        <strain evidence="2">zdho120</strain>
    </source>
</reference>
<keyword evidence="2" id="KW-1185">Reference proteome</keyword>
<protein>
    <submittedName>
        <fullName evidence="1">Uncharacterized protein</fullName>
    </submittedName>
</protein>
<dbReference type="OrthoDB" id="109873at2759"/>
<organism evidence="1 2">
    <name type="scientific">Phytophthora megakarya</name>
    <dbReference type="NCBI Taxonomy" id="4795"/>
    <lineage>
        <taxon>Eukaryota</taxon>
        <taxon>Sar</taxon>
        <taxon>Stramenopiles</taxon>
        <taxon>Oomycota</taxon>
        <taxon>Peronosporomycetes</taxon>
        <taxon>Peronosporales</taxon>
        <taxon>Peronosporaceae</taxon>
        <taxon>Phytophthora</taxon>
    </lineage>
</organism>
<dbReference type="PANTHER" id="PTHR40866:SF1">
    <property type="entry name" value="BED-TYPE DOMAIN-CONTAINING PROTEIN"/>
    <property type="match status" value="1"/>
</dbReference>
<evidence type="ECO:0000313" key="2">
    <source>
        <dbReference type="Proteomes" id="UP000198211"/>
    </source>
</evidence>
<name>A0A225UDD7_9STRA</name>